<dbReference type="NCBIfam" id="NF033814">
    <property type="entry name" value="copper_CopC"/>
    <property type="match status" value="1"/>
</dbReference>
<dbReference type="GO" id="GO:0006825">
    <property type="term" value="P:copper ion transport"/>
    <property type="evidence" value="ECO:0007669"/>
    <property type="project" value="InterPro"/>
</dbReference>
<dbReference type="GO" id="GO:0005886">
    <property type="term" value="C:plasma membrane"/>
    <property type="evidence" value="ECO:0007669"/>
    <property type="project" value="TreeGrafter"/>
</dbReference>
<dbReference type="NCBIfam" id="NF007636">
    <property type="entry name" value="PRK10301.1"/>
    <property type="match status" value="1"/>
</dbReference>
<dbReference type="STRING" id="61647.LG71_14555"/>
<dbReference type="InterPro" id="IPR014756">
    <property type="entry name" value="Ig_E-set"/>
</dbReference>
<feature type="chain" id="PRO_5005262569" description="Copper resistance protein C" evidence="8">
    <location>
        <begin position="27"/>
        <end position="124"/>
    </location>
</feature>
<keyword evidence="6 7" id="KW-0186">Copper</keyword>
<evidence type="ECO:0000256" key="1">
    <source>
        <dbReference type="ARBA" id="ARBA00004418"/>
    </source>
</evidence>
<evidence type="ECO:0000256" key="5">
    <source>
        <dbReference type="ARBA" id="ARBA00022764"/>
    </source>
</evidence>
<dbReference type="SUPFAM" id="SSF81296">
    <property type="entry name" value="E set domains"/>
    <property type="match status" value="1"/>
</dbReference>
<comment type="subcellular location">
    <subcellularLocation>
        <location evidence="1 7">Periplasm</location>
    </subcellularLocation>
</comment>
<dbReference type="GO" id="GO:0005507">
    <property type="term" value="F:copper ion binding"/>
    <property type="evidence" value="ECO:0007669"/>
    <property type="project" value="UniProtKB-UniRule"/>
</dbReference>
<dbReference type="AlphaFoldDB" id="A0A0J5LDI5"/>
<dbReference type="EMBL" id="LDZF01000001">
    <property type="protein sequence ID" value="KMK16585.1"/>
    <property type="molecule type" value="Genomic_DNA"/>
</dbReference>
<dbReference type="eggNOG" id="COG2372">
    <property type="taxonomic scope" value="Bacteria"/>
</dbReference>
<evidence type="ECO:0000259" key="9">
    <source>
        <dbReference type="Pfam" id="PF04234"/>
    </source>
</evidence>
<keyword evidence="5 7" id="KW-0574">Periplasm</keyword>
<comment type="function">
    <text evidence="7">Involved in copper resistance.</text>
</comment>
<proteinExistence type="inferred from homology"/>
<keyword evidence="11" id="KW-1185">Reference proteome</keyword>
<dbReference type="GO" id="GO:0046688">
    <property type="term" value="P:response to copper ion"/>
    <property type="evidence" value="ECO:0007669"/>
    <property type="project" value="UniProtKB-UniRule"/>
</dbReference>
<dbReference type="Pfam" id="PF04234">
    <property type="entry name" value="CopC"/>
    <property type="match status" value="1"/>
</dbReference>
<organism evidence="10 11">
    <name type="scientific">Pluralibacter gergoviae</name>
    <name type="common">Enterobacter gergoviae</name>
    <dbReference type="NCBI Taxonomy" id="61647"/>
    <lineage>
        <taxon>Bacteria</taxon>
        <taxon>Pseudomonadati</taxon>
        <taxon>Pseudomonadota</taxon>
        <taxon>Gammaproteobacteria</taxon>
        <taxon>Enterobacterales</taxon>
        <taxon>Enterobacteriaceae</taxon>
        <taxon>Pluralibacter</taxon>
    </lineage>
</organism>
<dbReference type="InterPro" id="IPR014755">
    <property type="entry name" value="Cu-Rt/internalin_Ig-like"/>
</dbReference>
<dbReference type="PANTHER" id="PTHR34820">
    <property type="entry name" value="INNER MEMBRANE PROTEIN YEBZ"/>
    <property type="match status" value="1"/>
</dbReference>
<evidence type="ECO:0000256" key="4">
    <source>
        <dbReference type="ARBA" id="ARBA00022729"/>
    </source>
</evidence>
<dbReference type="Gene3D" id="2.60.40.1220">
    <property type="match status" value="1"/>
</dbReference>
<feature type="domain" description="CopC" evidence="9">
    <location>
        <begin position="27"/>
        <end position="123"/>
    </location>
</feature>
<evidence type="ECO:0000256" key="2">
    <source>
        <dbReference type="ARBA" id="ARBA00010509"/>
    </source>
</evidence>
<evidence type="ECO:0000256" key="6">
    <source>
        <dbReference type="ARBA" id="ARBA00023008"/>
    </source>
</evidence>
<feature type="signal peptide" evidence="8">
    <location>
        <begin position="1"/>
        <end position="26"/>
    </location>
</feature>
<evidence type="ECO:0000256" key="7">
    <source>
        <dbReference type="RuleBase" id="RU369037"/>
    </source>
</evidence>
<dbReference type="PATRIC" id="fig|61647.15.peg.253"/>
<comment type="caution">
    <text evidence="10">The sequence shown here is derived from an EMBL/GenBank/DDBJ whole genome shotgun (WGS) entry which is preliminary data.</text>
</comment>
<evidence type="ECO:0000256" key="8">
    <source>
        <dbReference type="SAM" id="SignalP"/>
    </source>
</evidence>
<sequence>MTSSSSRALRAGILFISLTGAAGAWAHAHLKAQQPAADTEVAVSPGELTLTFSEGVEEKFSGVTLTGPGDAPAATGPAARSPDDAARLVVPVRQALEPGTYTVSWHVVSVDGHKTQGQYRFRVK</sequence>
<evidence type="ECO:0000313" key="11">
    <source>
        <dbReference type="Proteomes" id="UP000036196"/>
    </source>
</evidence>
<keyword evidence="4 7" id="KW-0732">Signal</keyword>
<protein>
    <recommendedName>
        <fullName evidence="7">Copper resistance protein C</fullName>
    </recommendedName>
</protein>
<dbReference type="InterPro" id="IPR007348">
    <property type="entry name" value="CopC_dom"/>
</dbReference>
<evidence type="ECO:0000256" key="3">
    <source>
        <dbReference type="ARBA" id="ARBA00022723"/>
    </source>
</evidence>
<keyword evidence="3 7" id="KW-0479">Metal-binding</keyword>
<dbReference type="Proteomes" id="UP000036196">
    <property type="component" value="Unassembled WGS sequence"/>
</dbReference>
<dbReference type="InterPro" id="IPR032694">
    <property type="entry name" value="CopC/D"/>
</dbReference>
<dbReference type="InterPro" id="IPR047685">
    <property type="entry name" value="CopC-like"/>
</dbReference>
<gene>
    <name evidence="10" type="ORF">ABW06_01180</name>
</gene>
<accession>A0A0J5LDI5</accession>
<dbReference type="PANTHER" id="PTHR34820:SF4">
    <property type="entry name" value="INNER MEMBRANE PROTEIN YEBZ"/>
    <property type="match status" value="1"/>
</dbReference>
<reference evidence="10 11" key="1">
    <citation type="submission" date="2015-05" db="EMBL/GenBank/DDBJ databases">
        <title>Genome sequences of Pluralibacter gergoviae.</title>
        <authorList>
            <person name="Greninger A.L."/>
            <person name="Miller S."/>
        </authorList>
    </citation>
    <scope>NUCLEOTIDE SEQUENCE [LARGE SCALE GENOMIC DNA]</scope>
    <source>
        <strain evidence="10 11">JS81F13</strain>
    </source>
</reference>
<dbReference type="GO" id="GO:0042597">
    <property type="term" value="C:periplasmic space"/>
    <property type="evidence" value="ECO:0007669"/>
    <property type="project" value="UniProtKB-SubCell"/>
</dbReference>
<evidence type="ECO:0000313" key="10">
    <source>
        <dbReference type="EMBL" id="KMK16585.1"/>
    </source>
</evidence>
<dbReference type="RefSeq" id="WP_048277920.1">
    <property type="nucleotide sequence ID" value="NZ_LDZF01000001.1"/>
</dbReference>
<comment type="similarity">
    <text evidence="2 7">Belongs to the CopC family.</text>
</comment>
<name>A0A0J5LDI5_PLUGE</name>